<dbReference type="PIRSF" id="PIRSF000521">
    <property type="entry name" value="Transaminase_4ab_Lys_Orn"/>
    <property type="match status" value="1"/>
</dbReference>
<evidence type="ECO:0000256" key="7">
    <source>
        <dbReference type="ARBA" id="ARBA00022679"/>
    </source>
</evidence>
<dbReference type="FunFam" id="3.40.640.10:FF:000078">
    <property type="entry name" value="Adenosylmethionine-8-amino-7-oxononanoate aminotransferase"/>
    <property type="match status" value="1"/>
</dbReference>
<reference evidence="11" key="1">
    <citation type="submission" date="2020-05" db="EMBL/GenBank/DDBJ databases">
        <authorList>
            <person name="Chiriac C."/>
            <person name="Salcher M."/>
            <person name="Ghai R."/>
            <person name="Kavagutti S V."/>
        </authorList>
    </citation>
    <scope>NUCLEOTIDE SEQUENCE</scope>
</reference>
<keyword evidence="8" id="KW-0949">S-adenosyl-L-methionine</keyword>
<organism evidence="11">
    <name type="scientific">freshwater metagenome</name>
    <dbReference type="NCBI Taxonomy" id="449393"/>
    <lineage>
        <taxon>unclassified sequences</taxon>
        <taxon>metagenomes</taxon>
        <taxon>ecological metagenomes</taxon>
    </lineage>
</organism>
<evidence type="ECO:0000256" key="3">
    <source>
        <dbReference type="ARBA" id="ARBA00004746"/>
    </source>
</evidence>
<accession>A0A6J7E0S6</accession>
<dbReference type="InterPro" id="IPR005815">
    <property type="entry name" value="BioA"/>
</dbReference>
<sequence length="439" mass="47360">MNTDELRALDHAHLWHPFTQQQGWEGDEPPLVIERGDGARLYDTDGNAYLDGVSSLWCTVHGHRQPEIDAAVLEQLGRVAHTTMLGLSHPTAIELAGKLAQITPAGLTRVFYSDSGSTAVEIALKMAFQFQAQNGHPERTKFVKMREAYHGDTIGSVSVGGMDLFHATYRPLLFETLEAEPGDIADLERVVAAAQGEVAAVILEPLVQGAAGMLLQPDGYLKAVRELCDRHGVLLIADEVATGFGRTGRMFACEHEGVSPDLMCLAKGLTGGYLPLAATMATEEIYSGFLGDHTDYRTFFHGHTYTGNPLACAAALANLAIFEREGTITRVQQLAERLTALLDDKVRPLPHVGELRQRGLMCGIEIEGFDPARRTGHLVTLAARLRGAIIRPLGDVVVLMPPLGITDGELDELVAITAMAISDASAEGASDSLRARLLN</sequence>
<keyword evidence="6" id="KW-0032">Aminotransferase</keyword>
<dbReference type="CDD" id="cd00610">
    <property type="entry name" value="OAT_like"/>
    <property type="match status" value="1"/>
</dbReference>
<evidence type="ECO:0000256" key="6">
    <source>
        <dbReference type="ARBA" id="ARBA00022576"/>
    </source>
</evidence>
<dbReference type="InterPro" id="IPR015421">
    <property type="entry name" value="PyrdxlP-dep_Trfase_major"/>
</dbReference>
<dbReference type="NCBIfam" id="TIGR00508">
    <property type="entry name" value="bioA"/>
    <property type="match status" value="1"/>
</dbReference>
<dbReference type="GO" id="GO:0005737">
    <property type="term" value="C:cytoplasm"/>
    <property type="evidence" value="ECO:0007669"/>
    <property type="project" value="UniProtKB-SubCell"/>
</dbReference>
<dbReference type="PROSITE" id="PS00600">
    <property type="entry name" value="AA_TRANSFER_CLASS_3"/>
    <property type="match status" value="1"/>
</dbReference>
<evidence type="ECO:0000256" key="10">
    <source>
        <dbReference type="ARBA" id="ARBA00022898"/>
    </source>
</evidence>
<comment type="cofactor">
    <cofactor evidence="1">
        <name>pyridoxal 5'-phosphate</name>
        <dbReference type="ChEBI" id="CHEBI:597326"/>
    </cofactor>
</comment>
<evidence type="ECO:0000313" key="11">
    <source>
        <dbReference type="EMBL" id="CAB4876411.1"/>
    </source>
</evidence>
<dbReference type="GO" id="GO:0004015">
    <property type="term" value="F:adenosylmethionine-8-amino-7-oxononanoate transaminase activity"/>
    <property type="evidence" value="ECO:0007669"/>
    <property type="project" value="InterPro"/>
</dbReference>
<evidence type="ECO:0000256" key="9">
    <source>
        <dbReference type="ARBA" id="ARBA00022756"/>
    </source>
</evidence>
<dbReference type="SUPFAM" id="SSF53383">
    <property type="entry name" value="PLP-dependent transferases"/>
    <property type="match status" value="1"/>
</dbReference>
<dbReference type="InterPro" id="IPR049704">
    <property type="entry name" value="Aminotrans_3_PPA_site"/>
</dbReference>
<comment type="subcellular location">
    <subcellularLocation>
        <location evidence="2">Cytoplasm</location>
    </subcellularLocation>
</comment>
<comment type="pathway">
    <text evidence="3">Cofactor biosynthesis; biotin biosynthesis.</text>
</comment>
<dbReference type="HAMAP" id="MF_00834">
    <property type="entry name" value="BioA"/>
    <property type="match status" value="1"/>
</dbReference>
<dbReference type="Gene3D" id="3.40.640.10">
    <property type="entry name" value="Type I PLP-dependent aspartate aminotransferase-like (Major domain)"/>
    <property type="match status" value="1"/>
</dbReference>
<dbReference type="PANTHER" id="PTHR42684">
    <property type="entry name" value="ADENOSYLMETHIONINE-8-AMINO-7-OXONONANOATE AMINOTRANSFERASE"/>
    <property type="match status" value="1"/>
</dbReference>
<proteinExistence type="inferred from homology"/>
<keyword evidence="5" id="KW-0963">Cytoplasm</keyword>
<evidence type="ECO:0000256" key="2">
    <source>
        <dbReference type="ARBA" id="ARBA00004496"/>
    </source>
</evidence>
<dbReference type="Gene3D" id="3.90.1150.10">
    <property type="entry name" value="Aspartate Aminotransferase, domain 1"/>
    <property type="match status" value="1"/>
</dbReference>
<comment type="subunit">
    <text evidence="4">Homodimer.</text>
</comment>
<gene>
    <name evidence="11" type="ORF">UFOPK3444_01043</name>
</gene>
<keyword evidence="10" id="KW-0663">Pyridoxal phosphate</keyword>
<evidence type="ECO:0000256" key="4">
    <source>
        <dbReference type="ARBA" id="ARBA00011738"/>
    </source>
</evidence>
<dbReference type="InterPro" id="IPR005814">
    <property type="entry name" value="Aminotrans_3"/>
</dbReference>
<protein>
    <submittedName>
        <fullName evidence="11">Unannotated protein</fullName>
    </submittedName>
</protein>
<keyword evidence="7" id="KW-0808">Transferase</keyword>
<evidence type="ECO:0000256" key="5">
    <source>
        <dbReference type="ARBA" id="ARBA00022490"/>
    </source>
</evidence>
<dbReference type="UniPathway" id="UPA00078"/>
<dbReference type="AlphaFoldDB" id="A0A6J7E0S6"/>
<dbReference type="InterPro" id="IPR015422">
    <property type="entry name" value="PyrdxlP-dep_Trfase_small"/>
</dbReference>
<dbReference type="GO" id="GO:0030170">
    <property type="term" value="F:pyridoxal phosphate binding"/>
    <property type="evidence" value="ECO:0007669"/>
    <property type="project" value="InterPro"/>
</dbReference>
<evidence type="ECO:0000256" key="8">
    <source>
        <dbReference type="ARBA" id="ARBA00022691"/>
    </source>
</evidence>
<evidence type="ECO:0000256" key="1">
    <source>
        <dbReference type="ARBA" id="ARBA00001933"/>
    </source>
</evidence>
<name>A0A6J7E0S6_9ZZZZ</name>
<dbReference type="Pfam" id="PF00202">
    <property type="entry name" value="Aminotran_3"/>
    <property type="match status" value="1"/>
</dbReference>
<dbReference type="EMBL" id="CAFBLU010000015">
    <property type="protein sequence ID" value="CAB4876411.1"/>
    <property type="molecule type" value="Genomic_DNA"/>
</dbReference>
<dbReference type="InterPro" id="IPR015424">
    <property type="entry name" value="PyrdxlP-dep_Trfase"/>
</dbReference>
<dbReference type="GO" id="GO:0009102">
    <property type="term" value="P:biotin biosynthetic process"/>
    <property type="evidence" value="ECO:0007669"/>
    <property type="project" value="UniProtKB-UniPathway"/>
</dbReference>
<keyword evidence="9" id="KW-0093">Biotin biosynthesis</keyword>
<dbReference type="PANTHER" id="PTHR42684:SF17">
    <property type="entry name" value="ADENOSYLMETHIONINE-8-AMINO-7-OXONONANOATE AMINOTRANSFERASE"/>
    <property type="match status" value="1"/>
</dbReference>